<evidence type="ECO:0000313" key="2">
    <source>
        <dbReference type="Proteomes" id="UP001231649"/>
    </source>
</evidence>
<sequence>MFLRRNSGRSGRRPVAAALQPPRRDDSANISHLRGPVMNNINVPFAGPAEPARAPPSPAEPARAPPSLPSSTPCATLHAQPQGWCVVSPGRQRSAAGPLWGSSLDSRERDASP</sequence>
<name>A0ACC2R4Q4_9NEOP</name>
<accession>A0ACC2R4Q4</accession>
<organism evidence="1 2">
    <name type="scientific">Mythimna loreyi</name>
    <dbReference type="NCBI Taxonomy" id="667449"/>
    <lineage>
        <taxon>Eukaryota</taxon>
        <taxon>Metazoa</taxon>
        <taxon>Ecdysozoa</taxon>
        <taxon>Arthropoda</taxon>
        <taxon>Hexapoda</taxon>
        <taxon>Insecta</taxon>
        <taxon>Pterygota</taxon>
        <taxon>Neoptera</taxon>
        <taxon>Endopterygota</taxon>
        <taxon>Lepidoptera</taxon>
        <taxon>Glossata</taxon>
        <taxon>Ditrysia</taxon>
        <taxon>Noctuoidea</taxon>
        <taxon>Noctuidae</taxon>
        <taxon>Noctuinae</taxon>
        <taxon>Hadenini</taxon>
        <taxon>Mythimna</taxon>
    </lineage>
</organism>
<reference evidence="1" key="1">
    <citation type="submission" date="2023-03" db="EMBL/GenBank/DDBJ databases">
        <title>Chromosome-level genomes of two armyworms, Mythimna separata and Mythimna loreyi, provide insights into the biosynthesis and reception of sex pheromones.</title>
        <authorList>
            <person name="Zhao H."/>
        </authorList>
    </citation>
    <scope>NUCLEOTIDE SEQUENCE</scope>
    <source>
        <strain evidence="1">BeijingLab</strain>
    </source>
</reference>
<keyword evidence="2" id="KW-1185">Reference proteome</keyword>
<dbReference type="EMBL" id="CM056782">
    <property type="protein sequence ID" value="KAJ8732363.1"/>
    <property type="molecule type" value="Genomic_DNA"/>
</dbReference>
<proteinExistence type="predicted"/>
<dbReference type="Proteomes" id="UP001231649">
    <property type="component" value="Chromosome 6"/>
</dbReference>
<protein>
    <submittedName>
        <fullName evidence="1">Uncharacterized protein</fullName>
    </submittedName>
</protein>
<evidence type="ECO:0000313" key="1">
    <source>
        <dbReference type="EMBL" id="KAJ8732363.1"/>
    </source>
</evidence>
<comment type="caution">
    <text evidence="1">The sequence shown here is derived from an EMBL/GenBank/DDBJ whole genome shotgun (WGS) entry which is preliminary data.</text>
</comment>
<gene>
    <name evidence="1" type="ORF">PYW08_015093</name>
</gene>